<comment type="caution">
    <text evidence="3">The sequence shown here is derived from an EMBL/GenBank/DDBJ whole genome shotgun (WGS) entry which is preliminary data.</text>
</comment>
<organism evidence="3 4">
    <name type="scientific">Pseudonocardia yunnanensis</name>
    <dbReference type="NCBI Taxonomy" id="58107"/>
    <lineage>
        <taxon>Bacteria</taxon>
        <taxon>Bacillati</taxon>
        <taxon>Actinomycetota</taxon>
        <taxon>Actinomycetes</taxon>
        <taxon>Pseudonocardiales</taxon>
        <taxon>Pseudonocardiaceae</taxon>
        <taxon>Pseudonocardia</taxon>
    </lineage>
</organism>
<evidence type="ECO:0000256" key="1">
    <source>
        <dbReference type="SAM" id="Phobius"/>
    </source>
</evidence>
<dbReference type="Proteomes" id="UP001597114">
    <property type="component" value="Unassembled WGS sequence"/>
</dbReference>
<keyword evidence="1" id="KW-0472">Membrane</keyword>
<evidence type="ECO:0000313" key="4">
    <source>
        <dbReference type="Proteomes" id="UP001597114"/>
    </source>
</evidence>
<proteinExistence type="predicted"/>
<accession>A0ABW4EZK2</accession>
<keyword evidence="4" id="KW-1185">Reference proteome</keyword>
<gene>
    <name evidence="3" type="ORF">ACFSJD_23180</name>
</gene>
<dbReference type="RefSeq" id="WP_344727225.1">
    <property type="nucleotide sequence ID" value="NZ_BAAAUS010000043.1"/>
</dbReference>
<evidence type="ECO:0000259" key="2">
    <source>
        <dbReference type="Pfam" id="PF08044"/>
    </source>
</evidence>
<dbReference type="Pfam" id="PF08044">
    <property type="entry name" value="DUF1707"/>
    <property type="match status" value="1"/>
</dbReference>
<name>A0ABW4EZK2_9PSEU</name>
<reference evidence="4" key="1">
    <citation type="journal article" date="2019" name="Int. J. Syst. Evol. Microbiol.">
        <title>The Global Catalogue of Microorganisms (GCM) 10K type strain sequencing project: providing services to taxonomists for standard genome sequencing and annotation.</title>
        <authorList>
            <consortium name="The Broad Institute Genomics Platform"/>
            <consortium name="The Broad Institute Genome Sequencing Center for Infectious Disease"/>
            <person name="Wu L."/>
            <person name="Ma J."/>
        </authorList>
    </citation>
    <scope>NUCLEOTIDE SEQUENCE [LARGE SCALE GENOMIC DNA]</scope>
    <source>
        <strain evidence="4">CCM 7043</strain>
    </source>
</reference>
<protein>
    <submittedName>
        <fullName evidence="3">DUF1707 domain-containing protein</fullName>
    </submittedName>
</protein>
<dbReference type="InterPro" id="IPR012551">
    <property type="entry name" value="DUF1707_SHOCT-like"/>
</dbReference>
<keyword evidence="1" id="KW-0812">Transmembrane</keyword>
<feature type="transmembrane region" description="Helical" evidence="1">
    <location>
        <begin position="123"/>
        <end position="144"/>
    </location>
</feature>
<feature type="domain" description="DUF1707" evidence="2">
    <location>
        <begin position="10"/>
        <end position="62"/>
    </location>
</feature>
<dbReference type="EMBL" id="JBHUCO010000024">
    <property type="protein sequence ID" value="MFD1520417.1"/>
    <property type="molecule type" value="Genomic_DNA"/>
</dbReference>
<sequence length="157" mass="16905">MTSGEESSPLRIGTAERTAAMKALDEHLSEGRLGVEEYGERTAKAANAVVASEIAELFTDLPEPHPQLPGTVAPLTAPLPVAPAAGEVAPKKDGFLDGWGPRLATITPIVAVLLFFITKQWFFFLLIPLMGALVYGGGVGRGDGGREQRRRDRRDRR</sequence>
<evidence type="ECO:0000313" key="3">
    <source>
        <dbReference type="EMBL" id="MFD1520417.1"/>
    </source>
</evidence>
<keyword evidence="1" id="KW-1133">Transmembrane helix</keyword>